<feature type="compositionally biased region" description="Polar residues" evidence="6">
    <location>
        <begin position="437"/>
        <end position="446"/>
    </location>
</feature>
<sequence>MMGANPALLEAHMPIDLAEVTGAKAAMEKKKHEPKVANGLNKDAFMKLFLEQLKNQDPTAPMETDKIISQTAQLSQVEMQEENKKAMKEVADAMQSTKETNKSLKDSQGKLQDTLENLNKGMNNTLQSNMAMAQVAGLNSVSMIGKIAETDVKGINVTKGKVDFSLYFDEPIKVSEGSPGVQIFDKDKQLVRTLSLKEKNGKQGYVAFEWDGLNDQGKPVPAGTYEVFAEYNLNPTSNKYLHTRIGRGEIQGVVFDKGKPMLRMGEMILPMDSALEFYDKTNSRQEEEQRENTAHFVSSKTQNPPTPTQNPPLNTNQNNPLNAPLNPAQKAPINTQTPFASNQKTPQSPLQQGLHTPNKAQSTDQKPPLNPVRNTDQNTARVNSSSPLTHSQNPPNNHPLAHNLASSASSHPTPKSAFETPNTALKPKMNPLERASSHSNPQESST</sequence>
<comment type="function">
    <text evidence="4 5">Required for flagellar hook formation. May act as a scaffolding protein.</text>
</comment>
<dbReference type="Gene3D" id="2.60.40.4070">
    <property type="match status" value="1"/>
</dbReference>
<dbReference type="Pfam" id="PF13860">
    <property type="entry name" value="FlgD_ig"/>
    <property type="match status" value="1"/>
</dbReference>
<keyword evidence="3 5" id="KW-1005">Bacterial flagellum biogenesis</keyword>
<evidence type="ECO:0000256" key="5">
    <source>
        <dbReference type="RuleBase" id="RU362076"/>
    </source>
</evidence>
<reference evidence="8 9" key="1">
    <citation type="journal article" date="2011" name="Vet. Res.">
        <title>Genome sequence of Helicobacter suis supports its role in gastric pathology.</title>
        <authorList>
            <person name="Vermoote M."/>
            <person name="Vandekerckhove T.T."/>
            <person name="Flahou B."/>
            <person name="Pasmans F."/>
            <person name="Smet A."/>
            <person name="De Groote D."/>
            <person name="Van Criekinge W."/>
            <person name="Ducatelle R."/>
            <person name="Haesebrouck F."/>
        </authorList>
    </citation>
    <scope>NUCLEOTIDE SEQUENCE [LARGE SCALE GENOMIC DNA]</scope>
    <source>
        <strain evidence="8 9">HS5</strain>
    </source>
</reference>
<gene>
    <name evidence="8" type="primary">flgD</name>
    <name evidence="8" type="ORF">HSUHS5_0733</name>
</gene>
<dbReference type="Pfam" id="PF03963">
    <property type="entry name" value="FlgD"/>
    <property type="match status" value="1"/>
</dbReference>
<evidence type="ECO:0000256" key="2">
    <source>
        <dbReference type="ARBA" id="ARBA00016013"/>
    </source>
</evidence>
<protein>
    <recommendedName>
        <fullName evidence="2 5">Basal-body rod modification protein FlgD</fullName>
    </recommendedName>
</protein>
<dbReference type="InterPro" id="IPR025965">
    <property type="entry name" value="FlgD/Vpr_Ig-like"/>
</dbReference>
<dbReference type="AlphaFoldDB" id="E7G440"/>
<evidence type="ECO:0000313" key="8">
    <source>
        <dbReference type="EMBL" id="EFX41893.1"/>
    </source>
</evidence>
<keyword evidence="8" id="KW-0282">Flagellum</keyword>
<dbReference type="Proteomes" id="UP000054093">
    <property type="component" value="Unassembled WGS sequence"/>
</dbReference>
<feature type="region of interest" description="Disordered" evidence="6">
    <location>
        <begin position="281"/>
        <end position="446"/>
    </location>
</feature>
<feature type="compositionally biased region" description="Low complexity" evidence="6">
    <location>
        <begin position="393"/>
        <end position="412"/>
    </location>
</feature>
<keyword evidence="8" id="KW-0969">Cilium</keyword>
<evidence type="ECO:0000259" key="7">
    <source>
        <dbReference type="Pfam" id="PF13860"/>
    </source>
</evidence>
<proteinExistence type="inferred from homology"/>
<dbReference type="InterPro" id="IPR005648">
    <property type="entry name" value="FlgD"/>
</dbReference>
<feature type="compositionally biased region" description="Low complexity" evidence="6">
    <location>
        <begin position="311"/>
        <end position="329"/>
    </location>
</feature>
<keyword evidence="8" id="KW-0966">Cell projection</keyword>
<feature type="compositionally biased region" description="Polar residues" evidence="6">
    <location>
        <begin position="332"/>
        <end position="365"/>
    </location>
</feature>
<name>E7G440_9HELI</name>
<organism evidence="8 9">
    <name type="scientific">Helicobacter suis HS5</name>
    <dbReference type="NCBI Taxonomy" id="710394"/>
    <lineage>
        <taxon>Bacteria</taxon>
        <taxon>Pseudomonadati</taxon>
        <taxon>Campylobacterota</taxon>
        <taxon>Epsilonproteobacteria</taxon>
        <taxon>Campylobacterales</taxon>
        <taxon>Helicobacteraceae</taxon>
        <taxon>Helicobacter</taxon>
    </lineage>
</organism>
<feature type="compositionally biased region" description="Basic and acidic residues" evidence="6">
    <location>
        <begin position="281"/>
        <end position="293"/>
    </location>
</feature>
<evidence type="ECO:0000256" key="3">
    <source>
        <dbReference type="ARBA" id="ARBA00022795"/>
    </source>
</evidence>
<dbReference type="GO" id="GO:0044781">
    <property type="term" value="P:bacterial-type flagellum organization"/>
    <property type="evidence" value="ECO:0007669"/>
    <property type="project" value="UniProtKB-UniRule"/>
</dbReference>
<dbReference type="NCBIfam" id="NF004496">
    <property type="entry name" value="PRK05842.1"/>
    <property type="match status" value="1"/>
</dbReference>
<evidence type="ECO:0000256" key="6">
    <source>
        <dbReference type="SAM" id="MobiDB-lite"/>
    </source>
</evidence>
<evidence type="ECO:0000256" key="1">
    <source>
        <dbReference type="ARBA" id="ARBA00010577"/>
    </source>
</evidence>
<evidence type="ECO:0000256" key="4">
    <source>
        <dbReference type="ARBA" id="ARBA00024746"/>
    </source>
</evidence>
<comment type="similarity">
    <text evidence="1 5">Belongs to the FlgD family.</text>
</comment>
<feature type="domain" description="FlgD/Vpr Ig-like" evidence="7">
    <location>
        <begin position="158"/>
        <end position="231"/>
    </location>
</feature>
<feature type="compositionally biased region" description="Polar residues" evidence="6">
    <location>
        <begin position="372"/>
        <end position="392"/>
    </location>
</feature>
<comment type="caution">
    <text evidence="8">The sequence shown here is derived from an EMBL/GenBank/DDBJ whole genome shotgun (WGS) entry which is preliminary data.</text>
</comment>
<accession>E7G440</accession>
<evidence type="ECO:0000313" key="9">
    <source>
        <dbReference type="Proteomes" id="UP000054093"/>
    </source>
</evidence>
<dbReference type="EMBL" id="ADHO01000119">
    <property type="protein sequence ID" value="EFX41893.1"/>
    <property type="molecule type" value="Genomic_DNA"/>
</dbReference>